<reference evidence="1 2" key="1">
    <citation type="submission" date="2016-02" db="EMBL/GenBank/DDBJ databases">
        <authorList>
            <person name="Strepis N."/>
        </authorList>
    </citation>
    <scope>NUCLEOTIDE SEQUENCE [LARGE SCALE GENOMIC DNA]</scope>
    <source>
        <strain evidence="1">Trichococcus flocculiformis</strain>
    </source>
</reference>
<protein>
    <submittedName>
        <fullName evidence="1">Uncharacterized protein</fullName>
    </submittedName>
</protein>
<dbReference type="EMBL" id="FJMZ01000019">
    <property type="protein sequence ID" value="SBO15765.1"/>
    <property type="molecule type" value="Genomic_DNA"/>
</dbReference>
<keyword evidence="2" id="KW-1185">Reference proteome</keyword>
<gene>
    <name evidence="1" type="ORF">TFLO_1786</name>
</gene>
<proteinExistence type="predicted"/>
<evidence type="ECO:0000313" key="1">
    <source>
        <dbReference type="EMBL" id="SBO15765.1"/>
    </source>
</evidence>
<dbReference type="Proteomes" id="UP000195947">
    <property type="component" value="Unassembled WGS sequence"/>
</dbReference>
<organism evidence="1 2">
    <name type="scientific">Trichococcus flocculiformis</name>
    <dbReference type="NCBI Taxonomy" id="82803"/>
    <lineage>
        <taxon>Bacteria</taxon>
        <taxon>Bacillati</taxon>
        <taxon>Bacillota</taxon>
        <taxon>Bacilli</taxon>
        <taxon>Lactobacillales</taxon>
        <taxon>Carnobacteriaceae</taxon>
        <taxon>Trichococcus</taxon>
    </lineage>
</organism>
<sequence>MFKMGDWLFDSSVTFGTVEEAISRFELAEALRKKDLDK</sequence>
<comment type="caution">
    <text evidence="1">The sequence shown here is derived from an EMBL/GenBank/DDBJ whole genome shotgun (WGS) entry which is preliminary data.</text>
</comment>
<accession>A0ABY0JA07</accession>
<evidence type="ECO:0000313" key="2">
    <source>
        <dbReference type="Proteomes" id="UP000195947"/>
    </source>
</evidence>
<name>A0ABY0JA07_9LACT</name>